<dbReference type="InterPro" id="IPR031849">
    <property type="entry name" value="DUF5069"/>
</dbReference>
<protein>
    <submittedName>
        <fullName evidence="2">DUF5069 domain-containing protein</fullName>
    </submittedName>
</protein>
<sequence>MDLTKNFPRSPVDRLGGMDHLKRVIDKAKAHLAGTLGEYIYNCPLDQGFFSYFGIDQEKFAAAVKAHPDDERMLAWVREHSPRARDPREVEAFNREYESRGPDSPEKWEYFRSTRDKLAPGRNDIVTWVKLLDLEEKRPV</sequence>
<dbReference type="EMBL" id="DTMM01000103">
    <property type="protein sequence ID" value="HFT93374.1"/>
    <property type="molecule type" value="Genomic_DNA"/>
</dbReference>
<proteinExistence type="predicted"/>
<gene>
    <name evidence="2" type="ORF">ENX03_05435</name>
</gene>
<comment type="caution">
    <text evidence="2">The sequence shown here is derived from an EMBL/GenBank/DDBJ whole genome shotgun (WGS) entry which is preliminary data.</text>
</comment>
<name>A0A7C3QZG2_9BACT</name>
<feature type="domain" description="DUF5069" evidence="1">
    <location>
        <begin position="5"/>
        <end position="138"/>
    </location>
</feature>
<dbReference type="Pfam" id="PF16798">
    <property type="entry name" value="DUF5069"/>
    <property type="match status" value="1"/>
</dbReference>
<accession>A0A7C3QZG2</accession>
<evidence type="ECO:0000313" key="2">
    <source>
        <dbReference type="EMBL" id="HFT93374.1"/>
    </source>
</evidence>
<reference evidence="2" key="1">
    <citation type="journal article" date="2020" name="mSystems">
        <title>Genome- and Community-Level Interaction Insights into Carbon Utilization and Element Cycling Functions of Hydrothermarchaeota in Hydrothermal Sediment.</title>
        <authorList>
            <person name="Zhou Z."/>
            <person name="Liu Y."/>
            <person name="Xu W."/>
            <person name="Pan J."/>
            <person name="Luo Z.H."/>
            <person name="Li M."/>
        </authorList>
    </citation>
    <scope>NUCLEOTIDE SEQUENCE [LARGE SCALE GENOMIC DNA]</scope>
    <source>
        <strain evidence="2">SpSt-902</strain>
    </source>
</reference>
<evidence type="ECO:0000259" key="1">
    <source>
        <dbReference type="Pfam" id="PF16798"/>
    </source>
</evidence>
<organism evidence="2">
    <name type="scientific">Leptospirillum ferriphilum</name>
    <dbReference type="NCBI Taxonomy" id="178606"/>
    <lineage>
        <taxon>Bacteria</taxon>
        <taxon>Pseudomonadati</taxon>
        <taxon>Nitrospirota</taxon>
        <taxon>Nitrospiria</taxon>
        <taxon>Nitrospirales</taxon>
        <taxon>Nitrospiraceae</taxon>
        <taxon>Leptospirillum</taxon>
    </lineage>
</organism>
<dbReference type="AlphaFoldDB" id="A0A7C3QZG2"/>